<keyword evidence="3" id="KW-1185">Reference proteome</keyword>
<proteinExistence type="predicted"/>
<dbReference type="EMBL" id="BAABKQ010000001">
    <property type="protein sequence ID" value="GAA4804100.1"/>
    <property type="molecule type" value="Genomic_DNA"/>
</dbReference>
<dbReference type="InterPro" id="IPR011335">
    <property type="entry name" value="Restrct_endonuc-II-like"/>
</dbReference>
<evidence type="ECO:0000313" key="3">
    <source>
        <dbReference type="Proteomes" id="UP001500839"/>
    </source>
</evidence>
<evidence type="ECO:0000259" key="1">
    <source>
        <dbReference type="Pfam" id="PF04480"/>
    </source>
</evidence>
<evidence type="ECO:0000313" key="2">
    <source>
        <dbReference type="EMBL" id="GAA4804100.1"/>
    </source>
</evidence>
<comment type="caution">
    <text evidence="2">The sequence shown here is derived from an EMBL/GenBank/DDBJ whole genome shotgun (WGS) entry which is preliminary data.</text>
</comment>
<dbReference type="SUPFAM" id="SSF52980">
    <property type="entry name" value="Restriction endonuclease-like"/>
    <property type="match status" value="1"/>
</dbReference>
<dbReference type="Pfam" id="PF04480">
    <property type="entry name" value="DUF559"/>
    <property type="match status" value="1"/>
</dbReference>
<accession>A0ABP9C7N2</accession>
<protein>
    <submittedName>
        <fullName evidence="2">DUF559 domain-containing protein</fullName>
    </submittedName>
</protein>
<reference evidence="3" key="1">
    <citation type="journal article" date="2019" name="Int. J. Syst. Evol. Microbiol.">
        <title>The Global Catalogue of Microorganisms (GCM) 10K type strain sequencing project: providing services to taxonomists for standard genome sequencing and annotation.</title>
        <authorList>
            <consortium name="The Broad Institute Genomics Platform"/>
            <consortium name="The Broad Institute Genome Sequencing Center for Infectious Disease"/>
            <person name="Wu L."/>
            <person name="Ma J."/>
        </authorList>
    </citation>
    <scope>NUCLEOTIDE SEQUENCE [LARGE SCALE GENOMIC DNA]</scope>
    <source>
        <strain evidence="3">JCM 18542</strain>
    </source>
</reference>
<dbReference type="Gene3D" id="3.40.960.10">
    <property type="entry name" value="VSR Endonuclease"/>
    <property type="match status" value="1"/>
</dbReference>
<sequence>MCRGPTFFRKTRSMGEMTGPFRASEAVSNGWVSEHYVRTKCIRLMPDVYMPKGMRLTARRKAMAVATWSRRRLTLCGFSAAAMWGTKWIDDSEQAECISACQLRAPSGVIIRRDRLGPGDVWRERGFPVTSPVRTAFDLGRRLTMSRAVAVVDALYQTRLLRKTELADYADAHPSMRGIRQLRNVIEFSDEGAQSPQETRTRLVILDAGLPRPSTQVTIFDAANRFVAQVDLCWPQWRVVVEYDGDDHLTRRRQAKDMTRVNALGDLGWRVIKVKAELLADPRKRAIVIEQIRGALRQAGAPV</sequence>
<dbReference type="InterPro" id="IPR007569">
    <property type="entry name" value="DUF559"/>
</dbReference>
<name>A0ABP9C7N2_9ACTN</name>
<organism evidence="2 3">
    <name type="scientific">Tomitella cavernea</name>
    <dbReference type="NCBI Taxonomy" id="1387982"/>
    <lineage>
        <taxon>Bacteria</taxon>
        <taxon>Bacillati</taxon>
        <taxon>Actinomycetota</taxon>
        <taxon>Actinomycetes</taxon>
        <taxon>Mycobacteriales</taxon>
        <taxon>Tomitella</taxon>
    </lineage>
</organism>
<feature type="domain" description="DUF559" evidence="1">
    <location>
        <begin position="230"/>
        <end position="281"/>
    </location>
</feature>
<dbReference type="Proteomes" id="UP001500839">
    <property type="component" value="Unassembled WGS sequence"/>
</dbReference>
<gene>
    <name evidence="2" type="ORF">GCM10023353_03170</name>
</gene>